<reference evidence="8" key="2">
    <citation type="submission" date="2025-08" db="UniProtKB">
        <authorList>
            <consortium name="Ensembl"/>
        </authorList>
    </citation>
    <scope>IDENTIFICATION</scope>
</reference>
<dbReference type="GO" id="GO:0005886">
    <property type="term" value="C:plasma membrane"/>
    <property type="evidence" value="ECO:0007669"/>
    <property type="project" value="TreeGrafter"/>
</dbReference>
<dbReference type="SUPFAM" id="SSF48726">
    <property type="entry name" value="Immunoglobulin"/>
    <property type="match status" value="1"/>
</dbReference>
<evidence type="ECO:0000256" key="2">
    <source>
        <dbReference type="ARBA" id="ARBA00022782"/>
    </source>
</evidence>
<reference evidence="8 9" key="1">
    <citation type="journal article" date="2011" name="Genome Biol. Evol.">
        <title>Integration of the genetic map and genome assembly of fugu facilitates insights into distinct features of genome evolution in teleosts and mammals.</title>
        <authorList>
            <person name="Kai W."/>
            <person name="Kikuchi K."/>
            <person name="Tohari S."/>
            <person name="Chew A.K."/>
            <person name="Tay A."/>
            <person name="Fujiwara A."/>
            <person name="Hosoya S."/>
            <person name="Suetake H."/>
            <person name="Naruse K."/>
            <person name="Brenner S."/>
            <person name="Suzuki Y."/>
            <person name="Venkatesh B."/>
        </authorList>
    </citation>
    <scope>NUCLEOTIDE SEQUENCE [LARGE SCALE GENOMIC DNA]</scope>
</reference>
<evidence type="ECO:0000256" key="5">
    <source>
        <dbReference type="PROSITE-ProRule" id="PRU00352"/>
    </source>
</evidence>
<dbReference type="SUPFAM" id="SSF103575">
    <property type="entry name" value="Plexin repeat"/>
    <property type="match status" value="1"/>
</dbReference>
<dbReference type="InterPro" id="IPR001627">
    <property type="entry name" value="Semap_dom"/>
</dbReference>
<dbReference type="GO" id="GO:0001755">
    <property type="term" value="P:neural crest cell migration"/>
    <property type="evidence" value="ECO:0007669"/>
    <property type="project" value="TreeGrafter"/>
</dbReference>
<dbReference type="InterPro" id="IPR003599">
    <property type="entry name" value="Ig_sub"/>
</dbReference>
<dbReference type="GeneTree" id="ENSGT00940000165085"/>
<dbReference type="InterPro" id="IPR036179">
    <property type="entry name" value="Ig-like_dom_sf"/>
</dbReference>
<dbReference type="FunFam" id="2.130.10.10:FF:000015">
    <property type="entry name" value="Semaphorin 3B"/>
    <property type="match status" value="1"/>
</dbReference>
<evidence type="ECO:0000256" key="3">
    <source>
        <dbReference type="ARBA" id="ARBA00022902"/>
    </source>
</evidence>
<dbReference type="InterPro" id="IPR027231">
    <property type="entry name" value="Semaphorin"/>
</dbReference>
<dbReference type="GO" id="GO:0045499">
    <property type="term" value="F:chemorepellent activity"/>
    <property type="evidence" value="ECO:0007669"/>
    <property type="project" value="TreeGrafter"/>
</dbReference>
<dbReference type="PANTHER" id="PTHR11036:SF69">
    <property type="entry name" value="SEMA DOMAIN-CONTAINING PROTEIN"/>
    <property type="match status" value="1"/>
</dbReference>
<comment type="similarity">
    <text evidence="1">Belongs to the semaphorin family.</text>
</comment>
<dbReference type="InterPro" id="IPR015943">
    <property type="entry name" value="WD40/YVTN_repeat-like_dom_sf"/>
</dbReference>
<accession>A0A674MXY8</accession>
<dbReference type="GO" id="GO:0030215">
    <property type="term" value="F:semaphorin receptor binding"/>
    <property type="evidence" value="ECO:0007669"/>
    <property type="project" value="InterPro"/>
</dbReference>
<evidence type="ECO:0000256" key="1">
    <source>
        <dbReference type="ARBA" id="ARBA00009492"/>
    </source>
</evidence>
<dbReference type="SMART" id="SM00630">
    <property type="entry name" value="Sema"/>
    <property type="match status" value="1"/>
</dbReference>
<feature type="domain" description="Sema" evidence="7">
    <location>
        <begin position="1"/>
        <end position="470"/>
    </location>
</feature>
<keyword evidence="9" id="KW-1185">Reference proteome</keyword>
<evidence type="ECO:0000313" key="8">
    <source>
        <dbReference type="Ensembl" id="ENSTRUP00000065882.1"/>
    </source>
</evidence>
<dbReference type="OMA" id="GKTCAPH"/>
<keyword evidence="2" id="KW-0221">Differentiation</keyword>
<dbReference type="GO" id="GO:0007411">
    <property type="term" value="P:axon guidance"/>
    <property type="evidence" value="ECO:0007669"/>
    <property type="project" value="TreeGrafter"/>
</dbReference>
<dbReference type="Proteomes" id="UP000005226">
    <property type="component" value="Chromosome 19"/>
</dbReference>
<dbReference type="SUPFAM" id="SSF101912">
    <property type="entry name" value="Sema domain"/>
    <property type="match status" value="1"/>
</dbReference>
<evidence type="ECO:0000256" key="4">
    <source>
        <dbReference type="ARBA" id="ARBA00023180"/>
    </source>
</evidence>
<dbReference type="InterPro" id="IPR036352">
    <property type="entry name" value="Semap_dom_sf"/>
</dbReference>
<dbReference type="InParanoid" id="A0A674MXY8"/>
<dbReference type="FunCoup" id="A0A674MXY8">
    <property type="interactions" value="3"/>
</dbReference>
<evidence type="ECO:0000313" key="9">
    <source>
        <dbReference type="Proteomes" id="UP000005226"/>
    </source>
</evidence>
<keyword evidence="3" id="KW-0524">Neurogenesis</keyword>
<sequence>GTGWALSWGGGVSSGYDALLLDEDRGWLLVGGRDHIYLLRPDSLELLAPTIYWPAAREDVERCRLAGKSPQADCANFVRLLQPFNETHVYACGTGAFHPQCTHEPSFTLSPVVESGRGKCPFSPSEPFAAHLTGGELYSGTSVDFMGANAGIFRTVARGGGRPYIRTEAYDQNWLNEPDFVSAFSIPDTHSADDDKVYFFFKERAVEADQWDKRVYSRVARVCKNDVGGKRSLINRWTTFLKARLLCPVPGPSGVDTHFDELEDIFVLETKDPQNPTIYGVFSTSSSIFRGSAVCVYSMASIRAAFNGPFAHKEGPDYRWVEYRGRIPYPRPGTCPSETYDVLHRSTTDFPDDLVSFMRQHQLMWEPVLPLGGRPLLTSVHGEDTFRRVVVDRVDAHDGPYDVLHLGTGEGKVLKAVNIIGRRGQMEQLLLEELTVFQVRTSQPNSNPLHTRLQQQLYVSGPLGVVQLGLQRCQLYGNSCAECCLARDPYCSWDESLEVKVLYGVEGNSTFLECSAHPQPLQGDEEHVLLMGRGLLLQHLQLSHSGVYTCTSHQRSFSQGLARYRVHVLASAALRPGQRLQQNHASPGSVLPGDRKWWPRPQQLPVSSRDQACEQLWQRQKRRQQKLRTLKQEEKKARVRRNNPAELGEDGGP</sequence>
<dbReference type="Ensembl" id="ENSTRUT00000084387.1">
    <property type="protein sequence ID" value="ENSTRUP00000065882.1"/>
    <property type="gene ID" value="ENSTRUG00000026146.1"/>
</dbReference>
<dbReference type="Gene3D" id="2.130.10.10">
    <property type="entry name" value="YVTN repeat-like/Quinoprotein amine dehydrogenase"/>
    <property type="match status" value="1"/>
</dbReference>
<keyword evidence="4" id="KW-0325">Glycoprotein</keyword>
<name>A0A674MXY8_TAKRU</name>
<feature type="region of interest" description="Disordered" evidence="6">
    <location>
        <begin position="578"/>
        <end position="653"/>
    </location>
</feature>
<dbReference type="Pfam" id="PF01403">
    <property type="entry name" value="Sema"/>
    <property type="match status" value="1"/>
</dbReference>
<protein>
    <submittedName>
        <fullName evidence="8">Si:dkey-49n23.1</fullName>
    </submittedName>
</protein>
<dbReference type="AlphaFoldDB" id="A0A674MXY8"/>
<proteinExistence type="inferred from homology"/>
<dbReference type="PROSITE" id="PS51004">
    <property type="entry name" value="SEMA"/>
    <property type="match status" value="1"/>
</dbReference>
<dbReference type="Gene3D" id="3.30.1680.10">
    <property type="entry name" value="ligand-binding face of the semaphorins, domain 2"/>
    <property type="match status" value="1"/>
</dbReference>
<dbReference type="GO" id="GO:0030335">
    <property type="term" value="P:positive regulation of cell migration"/>
    <property type="evidence" value="ECO:0007669"/>
    <property type="project" value="TreeGrafter"/>
</dbReference>
<evidence type="ECO:0000259" key="7">
    <source>
        <dbReference type="PROSITE" id="PS51004"/>
    </source>
</evidence>
<dbReference type="PANTHER" id="PTHR11036">
    <property type="entry name" value="SEMAPHORIN"/>
    <property type="match status" value="1"/>
</dbReference>
<comment type="caution">
    <text evidence="5">Lacks conserved residue(s) required for the propagation of feature annotation.</text>
</comment>
<dbReference type="GO" id="GO:0071526">
    <property type="term" value="P:semaphorin-plexin signaling pathway"/>
    <property type="evidence" value="ECO:0007669"/>
    <property type="project" value="TreeGrafter"/>
</dbReference>
<dbReference type="SMART" id="SM00409">
    <property type="entry name" value="IG"/>
    <property type="match status" value="1"/>
</dbReference>
<gene>
    <name evidence="8" type="primary">si:dkey-49n23.1</name>
</gene>
<organism evidence="8 9">
    <name type="scientific">Takifugu rubripes</name>
    <name type="common">Japanese pufferfish</name>
    <name type="synonym">Fugu rubripes</name>
    <dbReference type="NCBI Taxonomy" id="31033"/>
    <lineage>
        <taxon>Eukaryota</taxon>
        <taxon>Metazoa</taxon>
        <taxon>Chordata</taxon>
        <taxon>Craniata</taxon>
        <taxon>Vertebrata</taxon>
        <taxon>Euteleostomi</taxon>
        <taxon>Actinopterygii</taxon>
        <taxon>Neopterygii</taxon>
        <taxon>Teleostei</taxon>
        <taxon>Neoteleostei</taxon>
        <taxon>Acanthomorphata</taxon>
        <taxon>Eupercaria</taxon>
        <taxon>Tetraodontiformes</taxon>
        <taxon>Tetradontoidea</taxon>
        <taxon>Tetraodontidae</taxon>
        <taxon>Takifugu</taxon>
    </lineage>
</organism>
<evidence type="ECO:0000256" key="6">
    <source>
        <dbReference type="SAM" id="MobiDB-lite"/>
    </source>
</evidence>
<feature type="compositionally biased region" description="Basic residues" evidence="6">
    <location>
        <begin position="619"/>
        <end position="629"/>
    </location>
</feature>
<reference evidence="8" key="3">
    <citation type="submission" date="2025-09" db="UniProtKB">
        <authorList>
            <consortium name="Ensembl"/>
        </authorList>
    </citation>
    <scope>IDENTIFICATION</scope>
</reference>